<dbReference type="InterPro" id="IPR017969">
    <property type="entry name" value="Heavy-metal-associated_CS"/>
</dbReference>
<reference evidence="3 4" key="1">
    <citation type="submission" date="2016-12" db="EMBL/GenBank/DDBJ databases">
        <title>Comparative genomics of Bartonella apis.</title>
        <authorList>
            <person name="Engel P."/>
        </authorList>
    </citation>
    <scope>NUCLEOTIDE SEQUENCE [LARGE SCALE GENOMIC DNA]</scope>
    <source>
        <strain evidence="3 4">PEB0149</strain>
    </source>
</reference>
<dbReference type="InterPro" id="IPR006121">
    <property type="entry name" value="HMA_dom"/>
</dbReference>
<dbReference type="Proteomes" id="UP000187344">
    <property type="component" value="Unassembled WGS sequence"/>
</dbReference>
<dbReference type="GO" id="GO:0046872">
    <property type="term" value="F:metal ion binding"/>
    <property type="evidence" value="ECO:0007669"/>
    <property type="project" value="UniProtKB-KW"/>
</dbReference>
<evidence type="ECO:0000313" key="4">
    <source>
        <dbReference type="Proteomes" id="UP000187344"/>
    </source>
</evidence>
<dbReference type="OrthoDB" id="9801832at2"/>
<organism evidence="3 4">
    <name type="scientific">Bartonella apis</name>
    <dbReference type="NCBI Taxonomy" id="1686310"/>
    <lineage>
        <taxon>Bacteria</taxon>
        <taxon>Pseudomonadati</taxon>
        <taxon>Pseudomonadota</taxon>
        <taxon>Alphaproteobacteria</taxon>
        <taxon>Hyphomicrobiales</taxon>
        <taxon>Bartonellaceae</taxon>
        <taxon>Bartonella</taxon>
    </lineage>
</organism>
<evidence type="ECO:0000313" key="3">
    <source>
        <dbReference type="EMBL" id="OLY43390.1"/>
    </source>
</evidence>
<dbReference type="InterPro" id="IPR036163">
    <property type="entry name" value="HMA_dom_sf"/>
</dbReference>
<sequence length="70" mass="7713">MSDQNTSLFKVEDMTCGHCVKTITNAIKEKYPSADVNIELDKHLVKVKGVADKASLADIMKEEGYTPQAL</sequence>
<dbReference type="RefSeq" id="WP_075870258.1">
    <property type="nucleotide sequence ID" value="NZ_CALYQA010000001.1"/>
</dbReference>
<proteinExistence type="predicted"/>
<dbReference type="PROSITE" id="PS01047">
    <property type="entry name" value="HMA_1"/>
    <property type="match status" value="1"/>
</dbReference>
<dbReference type="KEGG" id="bapa:BBC0178_005750"/>
<gene>
    <name evidence="3" type="ORF">PEB0149_008160</name>
</gene>
<dbReference type="PROSITE" id="PS50846">
    <property type="entry name" value="HMA_2"/>
    <property type="match status" value="1"/>
</dbReference>
<dbReference type="GeneID" id="99979931"/>
<name>A0A1R0F8V4_9HYPH</name>
<keyword evidence="1" id="KW-0479">Metal-binding</keyword>
<dbReference type="Pfam" id="PF00403">
    <property type="entry name" value="HMA"/>
    <property type="match status" value="1"/>
</dbReference>
<protein>
    <submittedName>
        <fullName evidence="3">Copper chaperone</fullName>
    </submittedName>
</protein>
<dbReference type="Gene3D" id="3.30.70.100">
    <property type="match status" value="1"/>
</dbReference>
<evidence type="ECO:0000259" key="2">
    <source>
        <dbReference type="PROSITE" id="PS50846"/>
    </source>
</evidence>
<comment type="caution">
    <text evidence="3">The sequence shown here is derived from an EMBL/GenBank/DDBJ whole genome shotgun (WGS) entry which is preliminary data.</text>
</comment>
<dbReference type="AlphaFoldDB" id="A0A1R0F8V4"/>
<keyword evidence="4" id="KW-1185">Reference proteome</keyword>
<feature type="domain" description="HMA" evidence="2">
    <location>
        <begin position="5"/>
        <end position="68"/>
    </location>
</feature>
<accession>A0A1R0F8V4</accession>
<dbReference type="CDD" id="cd00371">
    <property type="entry name" value="HMA"/>
    <property type="match status" value="1"/>
</dbReference>
<dbReference type="SUPFAM" id="SSF55008">
    <property type="entry name" value="HMA, heavy metal-associated domain"/>
    <property type="match status" value="1"/>
</dbReference>
<evidence type="ECO:0000256" key="1">
    <source>
        <dbReference type="ARBA" id="ARBA00022723"/>
    </source>
</evidence>
<dbReference type="EMBL" id="LXYT01000002">
    <property type="protein sequence ID" value="OLY43390.1"/>
    <property type="molecule type" value="Genomic_DNA"/>
</dbReference>